<dbReference type="PANTHER" id="PTHR13420:SF7">
    <property type="entry name" value="UPF0235 PROTEIN C15ORF40"/>
    <property type="match status" value="1"/>
</dbReference>
<sequence>MINLEIKITAGAKSNNFKKENGNYYIRIMAKAIDGKANKSIIEFLSKELNLKKKDIEIIRGEKSSKKIISINIDETVLNKYFENKIL</sequence>
<dbReference type="RefSeq" id="WP_147757472.1">
    <property type="nucleotide sequence ID" value="NZ_SAXT01000001.1"/>
</dbReference>
<evidence type="ECO:0000256" key="1">
    <source>
        <dbReference type="ARBA" id="ARBA00010364"/>
    </source>
</evidence>
<proteinExistence type="inferred from homology"/>
<dbReference type="GO" id="GO:0005737">
    <property type="term" value="C:cytoplasm"/>
    <property type="evidence" value="ECO:0007669"/>
    <property type="project" value="TreeGrafter"/>
</dbReference>
<evidence type="ECO:0000313" key="3">
    <source>
        <dbReference type="EMBL" id="TXJ13264.1"/>
    </source>
</evidence>
<comment type="caution">
    <text evidence="3">The sequence shown here is derived from an EMBL/GenBank/DDBJ whole genome shotgun (WGS) entry which is preliminary data.</text>
</comment>
<dbReference type="AlphaFoldDB" id="A0A5C8CIH3"/>
<gene>
    <name evidence="3" type="ORF">EPJ80_00510</name>
</gene>
<dbReference type="Proteomes" id="UP000325116">
    <property type="component" value="Unassembled WGS sequence"/>
</dbReference>
<name>A0A5C8CIH3_9SPIR</name>
<comment type="similarity">
    <text evidence="1 2">Belongs to the UPF0235 family.</text>
</comment>
<evidence type="ECO:0000256" key="2">
    <source>
        <dbReference type="HAMAP-Rule" id="MF_00634"/>
    </source>
</evidence>
<organism evidence="3 4">
    <name type="scientific">Brachyspira aalborgi</name>
    <dbReference type="NCBI Taxonomy" id="29522"/>
    <lineage>
        <taxon>Bacteria</taxon>
        <taxon>Pseudomonadati</taxon>
        <taxon>Spirochaetota</taxon>
        <taxon>Spirochaetia</taxon>
        <taxon>Brachyspirales</taxon>
        <taxon>Brachyspiraceae</taxon>
        <taxon>Brachyspira</taxon>
    </lineage>
</organism>
<dbReference type="NCBIfam" id="TIGR00251">
    <property type="entry name" value="DUF167 family protein"/>
    <property type="match status" value="1"/>
</dbReference>
<dbReference type="Gene3D" id="3.30.1200.10">
    <property type="entry name" value="YggU-like"/>
    <property type="match status" value="1"/>
</dbReference>
<dbReference type="PANTHER" id="PTHR13420">
    <property type="entry name" value="UPF0235 PROTEIN C15ORF40"/>
    <property type="match status" value="1"/>
</dbReference>
<reference evidence="3 4" key="1">
    <citation type="journal article" date="1992" name="Lakartidningen">
        <title>[Penicillin V and not amoxicillin is the first choice preparation in acute otitis].</title>
        <authorList>
            <person name="Kamme C."/>
            <person name="Lundgren K."/>
            <person name="Prellner K."/>
        </authorList>
    </citation>
    <scope>NUCLEOTIDE SEQUENCE [LARGE SCALE GENOMIC DNA]</scope>
    <source>
        <strain evidence="3 4">W1</strain>
    </source>
</reference>
<dbReference type="SMART" id="SM01152">
    <property type="entry name" value="DUF167"/>
    <property type="match status" value="1"/>
</dbReference>
<dbReference type="InterPro" id="IPR003746">
    <property type="entry name" value="DUF167"/>
</dbReference>
<dbReference type="SUPFAM" id="SSF69786">
    <property type="entry name" value="YggU-like"/>
    <property type="match status" value="1"/>
</dbReference>
<dbReference type="Pfam" id="PF02594">
    <property type="entry name" value="DUF167"/>
    <property type="match status" value="1"/>
</dbReference>
<dbReference type="InterPro" id="IPR036591">
    <property type="entry name" value="YggU-like_sf"/>
</dbReference>
<accession>A0A5C8CIH3</accession>
<dbReference type="HAMAP" id="MF_00634">
    <property type="entry name" value="UPF0235"/>
    <property type="match status" value="1"/>
</dbReference>
<protein>
    <recommendedName>
        <fullName evidence="2">UPF0235 protein EPJ80_00510</fullName>
    </recommendedName>
</protein>
<dbReference type="EMBL" id="SAXT01000001">
    <property type="protein sequence ID" value="TXJ13264.1"/>
    <property type="molecule type" value="Genomic_DNA"/>
</dbReference>
<evidence type="ECO:0000313" key="4">
    <source>
        <dbReference type="Proteomes" id="UP000325116"/>
    </source>
</evidence>